<dbReference type="GO" id="GO:0090729">
    <property type="term" value="F:toxin activity"/>
    <property type="evidence" value="ECO:0007669"/>
    <property type="project" value="UniProtKB-KW"/>
</dbReference>
<evidence type="ECO:0000256" key="4">
    <source>
        <dbReference type="SAM" id="SignalP"/>
    </source>
</evidence>
<protein>
    <submittedName>
        <fullName evidence="5">AKTx</fullName>
    </submittedName>
</protein>
<dbReference type="Gene3D" id="3.30.30.10">
    <property type="entry name" value="Knottin, scorpion toxin-like"/>
    <property type="match status" value="1"/>
</dbReference>
<keyword evidence="2" id="KW-0964">Secreted</keyword>
<comment type="subcellular location">
    <subcellularLocation>
        <location evidence="1">Secreted</location>
    </subcellularLocation>
</comment>
<feature type="chain" id="PRO_5013252860" evidence="4">
    <location>
        <begin position="27"/>
        <end position="63"/>
    </location>
</feature>
<evidence type="ECO:0000256" key="3">
    <source>
        <dbReference type="ARBA" id="ARBA00022656"/>
    </source>
</evidence>
<accession>A0A1W7RB30</accession>
<proteinExistence type="predicted"/>
<dbReference type="InterPro" id="IPR036574">
    <property type="entry name" value="Scorpion_toxin-like_sf"/>
</dbReference>
<evidence type="ECO:0000313" key="5">
    <source>
        <dbReference type="EMBL" id="JAV48338.1"/>
    </source>
</evidence>
<organism evidence="5">
    <name type="scientific">Hadrurus spadix</name>
    <dbReference type="NCBI Taxonomy" id="141984"/>
    <lineage>
        <taxon>Eukaryota</taxon>
        <taxon>Metazoa</taxon>
        <taxon>Ecdysozoa</taxon>
        <taxon>Arthropoda</taxon>
        <taxon>Chelicerata</taxon>
        <taxon>Arachnida</taxon>
        <taxon>Scorpiones</taxon>
        <taxon>Iurida</taxon>
        <taxon>Iuroidea</taxon>
        <taxon>Hadrurus</taxon>
    </lineage>
</organism>
<keyword evidence="4" id="KW-0732">Signal</keyword>
<evidence type="ECO:0000256" key="1">
    <source>
        <dbReference type="ARBA" id="ARBA00004613"/>
    </source>
</evidence>
<dbReference type="SUPFAM" id="SSF57095">
    <property type="entry name" value="Scorpion toxin-like"/>
    <property type="match status" value="1"/>
</dbReference>
<evidence type="ECO:0000256" key="2">
    <source>
        <dbReference type="ARBA" id="ARBA00022525"/>
    </source>
</evidence>
<keyword evidence="3" id="KW-0800">Toxin</keyword>
<name>A0A1W7RB30_9SCOR</name>
<dbReference type="EMBL" id="GFAH01000051">
    <property type="protein sequence ID" value="JAV48338.1"/>
    <property type="molecule type" value="Transcribed_RNA"/>
</dbReference>
<feature type="signal peptide" evidence="4">
    <location>
        <begin position="1"/>
        <end position="26"/>
    </location>
</feature>
<dbReference type="AlphaFoldDB" id="A0A1W7RB30"/>
<reference evidence="5" key="1">
    <citation type="submission" date="2016-11" db="EMBL/GenBank/DDBJ databases">
        <title>Venom-gland transcriptomics and venom proteomics of the black-back scorpion (Hadrurus spadix) reveal detectability challenges and an unexplored realm of animal toxin diversity.</title>
        <authorList>
            <person name="Rokyta D.R."/>
            <person name="Ward M.J."/>
        </authorList>
    </citation>
    <scope>NUCLEOTIDE SEQUENCE</scope>
    <source>
        <tissue evidence="5">Venom gland</tissue>
    </source>
</reference>
<dbReference type="GO" id="GO:0005576">
    <property type="term" value="C:extracellular region"/>
    <property type="evidence" value="ECO:0007669"/>
    <property type="project" value="UniProtKB-SubCell"/>
</dbReference>
<sequence>MNTKLFLMMLMITAVILFFEAETVSGDGTRCIGQPQCADDCRAKGCSHGRCVNAICRCMYCGK</sequence>